<proteinExistence type="predicted"/>
<name>A0AAV4TP43_9ARAC</name>
<reference evidence="2 3" key="1">
    <citation type="submission" date="2021-06" db="EMBL/GenBank/DDBJ databases">
        <title>Caerostris darwini draft genome.</title>
        <authorList>
            <person name="Kono N."/>
            <person name="Arakawa K."/>
        </authorList>
    </citation>
    <scope>NUCLEOTIDE SEQUENCE [LARGE SCALE GENOMIC DNA]</scope>
</reference>
<keyword evidence="3" id="KW-1185">Reference proteome</keyword>
<feature type="region of interest" description="Disordered" evidence="1">
    <location>
        <begin position="366"/>
        <end position="389"/>
    </location>
</feature>
<feature type="compositionally biased region" description="Polar residues" evidence="1">
    <location>
        <begin position="54"/>
        <end position="65"/>
    </location>
</feature>
<protein>
    <submittedName>
        <fullName evidence="2">Uncharacterized protein</fullName>
    </submittedName>
</protein>
<evidence type="ECO:0000256" key="1">
    <source>
        <dbReference type="SAM" id="MobiDB-lite"/>
    </source>
</evidence>
<feature type="region of interest" description="Disordered" evidence="1">
    <location>
        <begin position="415"/>
        <end position="446"/>
    </location>
</feature>
<organism evidence="2 3">
    <name type="scientific">Caerostris darwini</name>
    <dbReference type="NCBI Taxonomy" id="1538125"/>
    <lineage>
        <taxon>Eukaryota</taxon>
        <taxon>Metazoa</taxon>
        <taxon>Ecdysozoa</taxon>
        <taxon>Arthropoda</taxon>
        <taxon>Chelicerata</taxon>
        <taxon>Arachnida</taxon>
        <taxon>Araneae</taxon>
        <taxon>Araneomorphae</taxon>
        <taxon>Entelegynae</taxon>
        <taxon>Araneoidea</taxon>
        <taxon>Araneidae</taxon>
        <taxon>Caerostris</taxon>
    </lineage>
</organism>
<feature type="compositionally biased region" description="Basic and acidic residues" evidence="1">
    <location>
        <begin position="608"/>
        <end position="631"/>
    </location>
</feature>
<feature type="compositionally biased region" description="Basic and acidic residues" evidence="1">
    <location>
        <begin position="70"/>
        <end position="80"/>
    </location>
</feature>
<accession>A0AAV4TP43</accession>
<dbReference type="EMBL" id="BPLQ01010029">
    <property type="protein sequence ID" value="GIY47905.1"/>
    <property type="molecule type" value="Genomic_DNA"/>
</dbReference>
<feature type="region of interest" description="Disordered" evidence="1">
    <location>
        <begin position="1"/>
        <end position="20"/>
    </location>
</feature>
<evidence type="ECO:0000313" key="2">
    <source>
        <dbReference type="EMBL" id="GIY47905.1"/>
    </source>
</evidence>
<evidence type="ECO:0000313" key="3">
    <source>
        <dbReference type="Proteomes" id="UP001054837"/>
    </source>
</evidence>
<gene>
    <name evidence="2" type="ORF">CDAR_301591</name>
</gene>
<comment type="caution">
    <text evidence="2">The sequence shown here is derived from an EMBL/GenBank/DDBJ whole genome shotgun (WGS) entry which is preliminary data.</text>
</comment>
<feature type="compositionally biased region" description="Acidic residues" evidence="1">
    <location>
        <begin position="635"/>
        <end position="654"/>
    </location>
</feature>
<dbReference type="AlphaFoldDB" id="A0AAV4TP43"/>
<feature type="region of interest" description="Disordered" evidence="1">
    <location>
        <begin position="601"/>
        <end position="671"/>
    </location>
</feature>
<dbReference type="Proteomes" id="UP001054837">
    <property type="component" value="Unassembled WGS sequence"/>
</dbReference>
<sequence>MYSSSDEESSTSSGSGGPVYNLIGFKEIETVTGKRRMGIYAQKCSKSKGKIFTSVESSKASSTRASIVPKENEAASERRPSSNLPLKKVGESSSIPKKGDKIPVRDNANRDYSALANRSISIFGDVIDRIQKKGLIICESSIREKSDTFPEGANSYSEIRERSIKNFSNAIDKFCRNAVPSQDGLSTETFDEIPKQRKWSDRSHAKKTLPECDDSTEELWQSIKNNFRFSNRAMNKDGKDGFEEIIELPYSLPDAIDDTKRTKLPNPKRSYGTFSSDASALANKSISIFCDVIDKIQKKGLVICESYIHEKSDIFPEERKVAANSHSQIRVRCIKNFSNAIDKFCRNAVPSQDGLSTETFDEIPKQRKWSDRSHAKKTLPECDDSTEELQQSMNYPRFSNRAMNEDGEDGSVEITELPCSPPDVSFDTKSTKLPKPERSYGTFSSESSAIDGTSLNLRQQIDFHDRSCKMKDTKYMSTSEMAGNDDCCACRLIATKSRLQNVLRELAPTNDEDTEMIDKYCVKNSSFPAREMLSKLQVYFTNNPLEVENISSQERKQRIIHSRYFSDEFKETVVLPLCKYMDTDENLHEKVLMFSQNETLDDLPGYSSEREEPLIETSDKTKAPEKVKEWLGDEPFYEEAEESTEDEDSQDEVLYETLKESVGEESETESS</sequence>
<feature type="region of interest" description="Disordered" evidence="1">
    <location>
        <begin position="45"/>
        <end position="105"/>
    </location>
</feature>